<evidence type="ECO:0000259" key="11">
    <source>
        <dbReference type="PROSITE" id="PS50110"/>
    </source>
</evidence>
<dbReference type="PANTHER" id="PTHR45339">
    <property type="entry name" value="HYBRID SIGNAL TRANSDUCTION HISTIDINE KINASE J"/>
    <property type="match status" value="1"/>
</dbReference>
<keyword evidence="5" id="KW-0547">Nucleotide-binding</keyword>
<evidence type="ECO:0000259" key="13">
    <source>
        <dbReference type="PROSITE" id="PS50113"/>
    </source>
</evidence>
<proteinExistence type="predicted"/>
<feature type="domain" description="PAC" evidence="13">
    <location>
        <begin position="274"/>
        <end position="326"/>
    </location>
</feature>
<feature type="domain" description="PAS" evidence="12">
    <location>
        <begin position="72"/>
        <end position="144"/>
    </location>
</feature>
<dbReference type="InterPro" id="IPR013655">
    <property type="entry name" value="PAS_fold_3"/>
</dbReference>
<dbReference type="FunFam" id="1.10.287.130:FF:000002">
    <property type="entry name" value="Two-component osmosensing histidine kinase"/>
    <property type="match status" value="1"/>
</dbReference>
<dbReference type="InterPro" id="IPR036097">
    <property type="entry name" value="HisK_dim/P_sf"/>
</dbReference>
<keyword evidence="6 14" id="KW-0418">Kinase</keyword>
<feature type="domain" description="PAC" evidence="13">
    <location>
        <begin position="148"/>
        <end position="201"/>
    </location>
</feature>
<dbReference type="InterPro" id="IPR035965">
    <property type="entry name" value="PAS-like_dom_sf"/>
</dbReference>
<dbReference type="Pfam" id="PF02518">
    <property type="entry name" value="HATPase_c"/>
    <property type="match status" value="1"/>
</dbReference>
<dbReference type="AlphaFoldDB" id="A0A2S5SS63"/>
<dbReference type="SUPFAM" id="SSF52172">
    <property type="entry name" value="CheY-like"/>
    <property type="match status" value="1"/>
</dbReference>
<evidence type="ECO:0000313" key="14">
    <source>
        <dbReference type="EMBL" id="PPE65534.1"/>
    </source>
</evidence>
<keyword evidence="15" id="KW-1185">Reference proteome</keyword>
<dbReference type="Gene3D" id="3.30.565.10">
    <property type="entry name" value="Histidine kinase-like ATPase, C-terminal domain"/>
    <property type="match status" value="1"/>
</dbReference>
<dbReference type="InterPro" id="IPR036890">
    <property type="entry name" value="HATPase_C_sf"/>
</dbReference>
<comment type="catalytic activity">
    <reaction evidence="1">
        <text>ATP + protein L-histidine = ADP + protein N-phospho-L-histidine.</text>
        <dbReference type="EC" id="2.7.13.3"/>
    </reaction>
</comment>
<keyword evidence="3 9" id="KW-0597">Phosphoprotein</keyword>
<dbReference type="PROSITE" id="PS50113">
    <property type="entry name" value="PAC"/>
    <property type="match status" value="2"/>
</dbReference>
<keyword evidence="8" id="KW-0902">Two-component regulatory system</keyword>
<dbReference type="Gene3D" id="1.10.287.130">
    <property type="match status" value="1"/>
</dbReference>
<dbReference type="GO" id="GO:0005524">
    <property type="term" value="F:ATP binding"/>
    <property type="evidence" value="ECO:0007669"/>
    <property type="project" value="UniProtKB-KW"/>
</dbReference>
<evidence type="ECO:0000256" key="3">
    <source>
        <dbReference type="ARBA" id="ARBA00022553"/>
    </source>
</evidence>
<evidence type="ECO:0000256" key="9">
    <source>
        <dbReference type="PROSITE-ProRule" id="PRU00169"/>
    </source>
</evidence>
<feature type="domain" description="Response regulatory" evidence="11">
    <location>
        <begin position="625"/>
        <end position="743"/>
    </location>
</feature>
<dbReference type="Pfam" id="PF08447">
    <property type="entry name" value="PAS_3"/>
    <property type="match status" value="1"/>
</dbReference>
<dbReference type="PROSITE" id="PS50110">
    <property type="entry name" value="RESPONSE_REGULATORY"/>
    <property type="match status" value="1"/>
</dbReference>
<dbReference type="SUPFAM" id="SSF55785">
    <property type="entry name" value="PYP-like sensor domain (PAS domain)"/>
    <property type="match status" value="2"/>
</dbReference>
<evidence type="ECO:0000256" key="1">
    <source>
        <dbReference type="ARBA" id="ARBA00000085"/>
    </source>
</evidence>
<dbReference type="SMART" id="SM00388">
    <property type="entry name" value="HisKA"/>
    <property type="match status" value="1"/>
</dbReference>
<dbReference type="InterPro" id="IPR003594">
    <property type="entry name" value="HATPase_dom"/>
</dbReference>
<dbReference type="PANTHER" id="PTHR45339:SF1">
    <property type="entry name" value="HYBRID SIGNAL TRANSDUCTION HISTIDINE KINASE J"/>
    <property type="match status" value="1"/>
</dbReference>
<dbReference type="InterPro" id="IPR005467">
    <property type="entry name" value="His_kinase_dom"/>
</dbReference>
<dbReference type="PROSITE" id="PS50112">
    <property type="entry name" value="PAS"/>
    <property type="match status" value="2"/>
</dbReference>
<dbReference type="Pfam" id="PF08448">
    <property type="entry name" value="PAS_4"/>
    <property type="match status" value="1"/>
</dbReference>
<dbReference type="InterPro" id="IPR013656">
    <property type="entry name" value="PAS_4"/>
</dbReference>
<dbReference type="SMART" id="SM00448">
    <property type="entry name" value="REC"/>
    <property type="match status" value="1"/>
</dbReference>
<dbReference type="EMBL" id="PSNX01000013">
    <property type="protein sequence ID" value="PPE65534.1"/>
    <property type="molecule type" value="Genomic_DNA"/>
</dbReference>
<dbReference type="InterPro" id="IPR000700">
    <property type="entry name" value="PAS-assoc_C"/>
</dbReference>
<dbReference type="CDD" id="cd16922">
    <property type="entry name" value="HATPase_EvgS-ArcB-TorS-like"/>
    <property type="match status" value="1"/>
</dbReference>
<protein>
    <recommendedName>
        <fullName evidence="2">histidine kinase</fullName>
        <ecNumber evidence="2">2.7.13.3</ecNumber>
    </recommendedName>
</protein>
<dbReference type="SUPFAM" id="SSF55874">
    <property type="entry name" value="ATPase domain of HSP90 chaperone/DNA topoisomerase II/histidine kinase"/>
    <property type="match status" value="1"/>
</dbReference>
<dbReference type="SMART" id="SM00387">
    <property type="entry name" value="HATPase_c"/>
    <property type="match status" value="1"/>
</dbReference>
<dbReference type="SMART" id="SM00091">
    <property type="entry name" value="PAS"/>
    <property type="match status" value="2"/>
</dbReference>
<dbReference type="Pfam" id="PF00072">
    <property type="entry name" value="Response_reg"/>
    <property type="match status" value="1"/>
</dbReference>
<dbReference type="InterPro" id="IPR004358">
    <property type="entry name" value="Sig_transdc_His_kin-like_C"/>
</dbReference>
<dbReference type="CDD" id="cd00130">
    <property type="entry name" value="PAS"/>
    <property type="match status" value="2"/>
</dbReference>
<dbReference type="SUPFAM" id="SSF47384">
    <property type="entry name" value="Homodimeric domain of signal transducing histidine kinase"/>
    <property type="match status" value="1"/>
</dbReference>
<dbReference type="Proteomes" id="UP000238605">
    <property type="component" value="Unassembled WGS sequence"/>
</dbReference>
<dbReference type="InterPro" id="IPR001610">
    <property type="entry name" value="PAC"/>
</dbReference>
<evidence type="ECO:0000256" key="5">
    <source>
        <dbReference type="ARBA" id="ARBA00022741"/>
    </source>
</evidence>
<evidence type="ECO:0000256" key="8">
    <source>
        <dbReference type="ARBA" id="ARBA00023012"/>
    </source>
</evidence>
<evidence type="ECO:0000256" key="7">
    <source>
        <dbReference type="ARBA" id="ARBA00022840"/>
    </source>
</evidence>
<dbReference type="SMART" id="SM00086">
    <property type="entry name" value="PAC"/>
    <property type="match status" value="2"/>
</dbReference>
<dbReference type="InterPro" id="IPR003661">
    <property type="entry name" value="HisK_dim/P_dom"/>
</dbReference>
<feature type="modified residue" description="4-aspartylphosphate" evidence="9">
    <location>
        <position position="674"/>
    </location>
</feature>
<dbReference type="PROSITE" id="PS50109">
    <property type="entry name" value="HIS_KIN"/>
    <property type="match status" value="1"/>
</dbReference>
<dbReference type="CDD" id="cd00082">
    <property type="entry name" value="HisKA"/>
    <property type="match status" value="1"/>
</dbReference>
<sequence>MNWGSSLTRLMAAHLGVSQPQELAAWLRALVLAEPAGRAEAVVKLQRWIEAVAVTQAELEASLTDARIEQRDAERLRLAMDSVNDAFWDWDVANGEAYFSPRLLEILGYAPGEIEMTLALWREHMHTDDREEARVLLEAHLRGETARYQGEFRVRSRDGQWRWVRSRGKVIERGAQGQPLRMVGTHSDVTQQRQAEEEVLHQLRFIEELVEIIPNPIYFKDALGRYIGCNRACEDLFGLRREDFLGRMASEVLGTEGATEESHDQHLFATGGVQTFETQLRSSSGEQRELIHSRTLFTGAQGHVGGILGVITDITQHKQVEVALRDAKAAAEAASRAKSEFLANMSHEIRTPMNGIMGLVDLTLDTALDDTQRRYLSLVKSSSTSLLNILNDILDLSRIEAGRLSVEQLGFDLRSLLHEALAPLEPRAREKQLVLQCTVAPDVPAQLVSDPLRLRQILVNLVGNAIKFTRQGRVDLTAWPEGRGSAAVLHLCVADTGVGIAPDKLDRIFESFTQADNSTTREYGGTGLGLTISRRLAQALGGQLWAESEVGVGSRFHLTVPLLLLGAAADGGRGEPSLTEAAAGTTNVSRDKARSRFESTAYLGLAGLDADAEEAPAEGDEHGLHVLLVDDHAVNRFIASRMIRASGHRVSGAVTAEEALSRCESEEFDLIFLDLQIPGMSGIELTHRIRALQAQYGWRCPIVALTAHAMPMDRARCMDAGMDDYLTKPVDQERLHSLLRLVASARLLPAFSISRR</sequence>
<keyword evidence="7" id="KW-0067">ATP-binding</keyword>
<evidence type="ECO:0000256" key="4">
    <source>
        <dbReference type="ARBA" id="ARBA00022679"/>
    </source>
</evidence>
<dbReference type="Pfam" id="PF00512">
    <property type="entry name" value="HisKA"/>
    <property type="match status" value="1"/>
</dbReference>
<dbReference type="CDD" id="cd17546">
    <property type="entry name" value="REC_hyHK_CKI1_RcsC-like"/>
    <property type="match status" value="1"/>
</dbReference>
<comment type="caution">
    <text evidence="14">The sequence shown here is derived from an EMBL/GenBank/DDBJ whole genome shotgun (WGS) entry which is preliminary data.</text>
</comment>
<keyword evidence="4" id="KW-0808">Transferase</keyword>
<dbReference type="Gene3D" id="3.30.450.20">
    <property type="entry name" value="PAS domain"/>
    <property type="match status" value="2"/>
</dbReference>
<dbReference type="InterPro" id="IPR001789">
    <property type="entry name" value="Sig_transdc_resp-reg_receiver"/>
</dbReference>
<evidence type="ECO:0000256" key="6">
    <source>
        <dbReference type="ARBA" id="ARBA00022777"/>
    </source>
</evidence>
<name>A0A2S5SS63_9BURK</name>
<evidence type="ECO:0000259" key="12">
    <source>
        <dbReference type="PROSITE" id="PS50112"/>
    </source>
</evidence>
<feature type="domain" description="Histidine kinase" evidence="10">
    <location>
        <begin position="344"/>
        <end position="564"/>
    </location>
</feature>
<organism evidence="14 15">
    <name type="scientific">Caldimonas caldifontis</name>
    <dbReference type="NCBI Taxonomy" id="1452508"/>
    <lineage>
        <taxon>Bacteria</taxon>
        <taxon>Pseudomonadati</taxon>
        <taxon>Pseudomonadota</taxon>
        <taxon>Betaproteobacteria</taxon>
        <taxon>Burkholderiales</taxon>
        <taxon>Sphaerotilaceae</taxon>
        <taxon>Caldimonas</taxon>
    </lineage>
</organism>
<accession>A0A2S5SS63</accession>
<dbReference type="InterPro" id="IPR000014">
    <property type="entry name" value="PAS"/>
</dbReference>
<gene>
    <name evidence="14" type="ORF">C1704_13975</name>
</gene>
<evidence type="ECO:0000313" key="15">
    <source>
        <dbReference type="Proteomes" id="UP000238605"/>
    </source>
</evidence>
<dbReference type="EC" id="2.7.13.3" evidence="2"/>
<feature type="domain" description="PAS" evidence="12">
    <location>
        <begin position="202"/>
        <end position="247"/>
    </location>
</feature>
<dbReference type="GO" id="GO:0000155">
    <property type="term" value="F:phosphorelay sensor kinase activity"/>
    <property type="evidence" value="ECO:0007669"/>
    <property type="project" value="InterPro"/>
</dbReference>
<evidence type="ECO:0000259" key="10">
    <source>
        <dbReference type="PROSITE" id="PS50109"/>
    </source>
</evidence>
<dbReference type="InterPro" id="IPR011006">
    <property type="entry name" value="CheY-like_superfamily"/>
</dbReference>
<dbReference type="PRINTS" id="PR00344">
    <property type="entry name" value="BCTRLSENSOR"/>
</dbReference>
<reference evidence="14 15" key="1">
    <citation type="submission" date="2018-02" db="EMBL/GenBank/DDBJ databases">
        <title>Reclassifiation of [Polyangium] brachysporum DSM 7029 as Guopingzhaonella breviflexa gen. nov., sp. nov., a member of the family Comamonadaceae.</title>
        <authorList>
            <person name="Tang B."/>
        </authorList>
    </citation>
    <scope>NUCLEOTIDE SEQUENCE [LARGE SCALE GENOMIC DNA]</scope>
    <source>
        <strain evidence="14 15">BCRC 80649</strain>
    </source>
</reference>
<dbReference type="FunFam" id="3.30.565.10:FF:000078">
    <property type="entry name" value="Two-component sensor histidine kinase"/>
    <property type="match status" value="1"/>
</dbReference>
<evidence type="ECO:0000256" key="2">
    <source>
        <dbReference type="ARBA" id="ARBA00012438"/>
    </source>
</evidence>
<dbReference type="NCBIfam" id="TIGR00229">
    <property type="entry name" value="sensory_box"/>
    <property type="match status" value="2"/>
</dbReference>
<dbReference type="Gene3D" id="3.40.50.2300">
    <property type="match status" value="1"/>
</dbReference>